<keyword evidence="13" id="KW-1185">Reference proteome</keyword>
<dbReference type="InterPro" id="IPR003593">
    <property type="entry name" value="AAA+_ATPase"/>
</dbReference>
<dbReference type="InterPro" id="IPR050835">
    <property type="entry name" value="ABC_transporter_sub-D"/>
</dbReference>
<keyword evidence="7 9" id="KW-1133">Transmembrane helix</keyword>
<feature type="transmembrane region" description="Helical" evidence="9">
    <location>
        <begin position="25"/>
        <end position="48"/>
    </location>
</feature>
<reference evidence="12 13" key="1">
    <citation type="submission" date="2021-06" db="EMBL/GenBank/DDBJ databases">
        <authorList>
            <person name="Lee D.H."/>
        </authorList>
    </citation>
    <scope>NUCLEOTIDE SEQUENCE [LARGE SCALE GENOMIC DNA]</scope>
    <source>
        <strain evidence="12 13">MMS21-HV4-11</strain>
    </source>
</reference>
<evidence type="ECO:0000259" key="11">
    <source>
        <dbReference type="PROSITE" id="PS50929"/>
    </source>
</evidence>
<evidence type="ECO:0000313" key="12">
    <source>
        <dbReference type="EMBL" id="MBU8876394.1"/>
    </source>
</evidence>
<dbReference type="PANTHER" id="PTHR11384:SF59">
    <property type="entry name" value="LYSOSOMAL COBALAMIN TRANSPORTER ABCD4"/>
    <property type="match status" value="1"/>
</dbReference>
<dbReference type="InterPro" id="IPR017871">
    <property type="entry name" value="ABC_transporter-like_CS"/>
</dbReference>
<feature type="domain" description="ABC transporter" evidence="10">
    <location>
        <begin position="364"/>
        <end position="569"/>
    </location>
</feature>
<evidence type="ECO:0000256" key="8">
    <source>
        <dbReference type="ARBA" id="ARBA00023136"/>
    </source>
</evidence>
<dbReference type="Pfam" id="PF00005">
    <property type="entry name" value="ABC_tran"/>
    <property type="match status" value="1"/>
</dbReference>
<comment type="similarity">
    <text evidence="2">Belongs to the ABC transporter superfamily.</text>
</comment>
<dbReference type="Proteomes" id="UP000727907">
    <property type="component" value="Unassembled WGS sequence"/>
</dbReference>
<keyword evidence="3" id="KW-0813">Transport</keyword>
<feature type="transmembrane region" description="Helical" evidence="9">
    <location>
        <begin position="186"/>
        <end position="206"/>
    </location>
</feature>
<evidence type="ECO:0000259" key="10">
    <source>
        <dbReference type="PROSITE" id="PS50893"/>
    </source>
</evidence>
<dbReference type="SMART" id="SM00382">
    <property type="entry name" value="AAA"/>
    <property type="match status" value="1"/>
</dbReference>
<dbReference type="EMBL" id="JAHOPB010000002">
    <property type="protein sequence ID" value="MBU8876394.1"/>
    <property type="molecule type" value="Genomic_DNA"/>
</dbReference>
<comment type="caution">
    <text evidence="12">The sequence shown here is derived from an EMBL/GenBank/DDBJ whole genome shotgun (WGS) entry which is preliminary data.</text>
</comment>
<dbReference type="PROSITE" id="PS50893">
    <property type="entry name" value="ABC_TRANSPORTER_2"/>
    <property type="match status" value="1"/>
</dbReference>
<proteinExistence type="inferred from homology"/>
<keyword evidence="8 9" id="KW-0472">Membrane</keyword>
<evidence type="ECO:0000256" key="1">
    <source>
        <dbReference type="ARBA" id="ARBA00004141"/>
    </source>
</evidence>
<dbReference type="PROSITE" id="PS50929">
    <property type="entry name" value="ABC_TM1F"/>
    <property type="match status" value="1"/>
</dbReference>
<evidence type="ECO:0000256" key="4">
    <source>
        <dbReference type="ARBA" id="ARBA00022692"/>
    </source>
</evidence>
<evidence type="ECO:0000313" key="13">
    <source>
        <dbReference type="Proteomes" id="UP000727907"/>
    </source>
</evidence>
<dbReference type="GO" id="GO:0005524">
    <property type="term" value="F:ATP binding"/>
    <property type="evidence" value="ECO:0007669"/>
    <property type="project" value="UniProtKB-KW"/>
</dbReference>
<evidence type="ECO:0000256" key="5">
    <source>
        <dbReference type="ARBA" id="ARBA00022741"/>
    </source>
</evidence>
<protein>
    <submittedName>
        <fullName evidence="12">ABC transporter ATP-binding protein/permease</fullName>
    </submittedName>
</protein>
<keyword evidence="5" id="KW-0547">Nucleotide-binding</keyword>
<feature type="domain" description="ABC transmembrane type-1" evidence="11">
    <location>
        <begin position="32"/>
        <end position="330"/>
    </location>
</feature>
<dbReference type="InterPro" id="IPR011527">
    <property type="entry name" value="ABC1_TM_dom"/>
</dbReference>
<organism evidence="12 13">
    <name type="scientific">Reyranella humidisoli</name>
    <dbReference type="NCBI Taxonomy" id="2849149"/>
    <lineage>
        <taxon>Bacteria</taxon>
        <taxon>Pseudomonadati</taxon>
        <taxon>Pseudomonadota</taxon>
        <taxon>Alphaproteobacteria</taxon>
        <taxon>Hyphomicrobiales</taxon>
        <taxon>Reyranellaceae</taxon>
        <taxon>Reyranella</taxon>
    </lineage>
</organism>
<evidence type="ECO:0000256" key="2">
    <source>
        <dbReference type="ARBA" id="ARBA00005417"/>
    </source>
</evidence>
<evidence type="ECO:0000256" key="3">
    <source>
        <dbReference type="ARBA" id="ARBA00022448"/>
    </source>
</evidence>
<evidence type="ECO:0000256" key="6">
    <source>
        <dbReference type="ARBA" id="ARBA00022840"/>
    </source>
</evidence>
<feature type="transmembrane region" description="Helical" evidence="9">
    <location>
        <begin position="68"/>
        <end position="91"/>
    </location>
</feature>
<comment type="subcellular location">
    <subcellularLocation>
        <location evidence="1">Membrane</location>
        <topology evidence="1">Multi-pass membrane protein</topology>
    </subcellularLocation>
</comment>
<accession>A0ABS6IQW0</accession>
<keyword evidence="4 9" id="KW-0812">Transmembrane</keyword>
<dbReference type="InterPro" id="IPR003439">
    <property type="entry name" value="ABC_transporter-like_ATP-bd"/>
</dbReference>
<gene>
    <name evidence="12" type="ORF">KQ910_21655</name>
</gene>
<sequence>MKSVSSYLGDWWRLVLPYFRSEERWIAIGLLVGAIVLTLAAVTVNVAFSEWNRRFYDSLQNKDEAAFWTEMVNFGWIAALAIAFGVARGLVSPYLRLRWRRWLTGHYLSHWLDGRGYYRIELERKVDNADQRIAEDLRLLGFYTMTLLLGLISAVATLVSFLFILWQLSGPISLSFIGLDVVIPGYMVWAALIYAFLGTWLANLVGRRLIPLNFLQQRYEANFRFGLMRVRENAEGIALYRGEPRENEVLEAKFTDVFNNAWRVLVTEMQLVFYQIGYGQLAIIFPYIVTAPRFFAGAITLGVVMQTAQAFGQVQTALSFFIDNYTNVAELRAVMDRLKGLQDAIEEKPAENITVAAEPGRADVGTSGLDLALPNGQTLLKDLDLVLPKGTSTLITGTSGSGKSTLFRAMAGIWPFGRGRILIPAGARVLFLPQKPYIPIATLRDAVKYPDENSTATDADIVSALEAARLGHLASRLDEEVHWSNTLSGGEQQRLAIARALVFRPDWLFLDEATASLDEANEAAVYGGLKERLPGTTMISIGHRPSLRQWHEQRLELKRAPGETGSLNVVT</sequence>
<dbReference type="Pfam" id="PF06472">
    <property type="entry name" value="ABC_membrane_2"/>
    <property type="match status" value="1"/>
</dbReference>
<evidence type="ECO:0000256" key="7">
    <source>
        <dbReference type="ARBA" id="ARBA00022989"/>
    </source>
</evidence>
<evidence type="ECO:0000256" key="9">
    <source>
        <dbReference type="SAM" id="Phobius"/>
    </source>
</evidence>
<dbReference type="PROSITE" id="PS00211">
    <property type="entry name" value="ABC_TRANSPORTER_1"/>
    <property type="match status" value="1"/>
</dbReference>
<dbReference type="RefSeq" id="WP_216965153.1">
    <property type="nucleotide sequence ID" value="NZ_JAHOPB010000002.1"/>
</dbReference>
<dbReference type="CDD" id="cd03223">
    <property type="entry name" value="ABCD_peroxisomal_ALDP"/>
    <property type="match status" value="1"/>
</dbReference>
<feature type="transmembrane region" description="Helical" evidence="9">
    <location>
        <begin position="140"/>
        <end position="166"/>
    </location>
</feature>
<keyword evidence="6 12" id="KW-0067">ATP-binding</keyword>
<name>A0ABS6IQW0_9HYPH</name>
<dbReference type="PANTHER" id="PTHR11384">
    <property type="entry name" value="ATP-BINDING CASSETTE, SUB-FAMILY D MEMBER"/>
    <property type="match status" value="1"/>
</dbReference>